<accession>A0ABS6CJB1</accession>
<dbReference type="PANTHER" id="PTHR33164">
    <property type="entry name" value="TRANSCRIPTIONAL REGULATOR, MARR FAMILY"/>
    <property type="match status" value="1"/>
</dbReference>
<dbReference type="EMBL" id="JAHLEM010000265">
    <property type="protein sequence ID" value="MBU3866924.1"/>
    <property type="molecule type" value="Genomic_DNA"/>
</dbReference>
<keyword evidence="3" id="KW-1185">Reference proteome</keyword>
<evidence type="ECO:0000313" key="2">
    <source>
        <dbReference type="EMBL" id="MBU3866924.1"/>
    </source>
</evidence>
<gene>
    <name evidence="2" type="ORF">KN815_23530</name>
</gene>
<feature type="domain" description="HTH marR-type" evidence="1">
    <location>
        <begin position="15"/>
        <end position="151"/>
    </location>
</feature>
<dbReference type="Proteomes" id="UP000720508">
    <property type="component" value="Unassembled WGS sequence"/>
</dbReference>
<name>A0ABS6CJB1_9ACTN</name>
<comment type="caution">
    <text evidence="2">The sequence shown here is derived from an EMBL/GenBank/DDBJ whole genome shotgun (WGS) entry which is preliminary data.</text>
</comment>
<protein>
    <submittedName>
        <fullName evidence="2">MarR family winged helix-turn-helix transcriptional regulator</fullName>
    </submittedName>
</protein>
<dbReference type="InterPro" id="IPR039422">
    <property type="entry name" value="MarR/SlyA-like"/>
</dbReference>
<dbReference type="SMART" id="SM00347">
    <property type="entry name" value="HTH_MARR"/>
    <property type="match status" value="1"/>
</dbReference>
<dbReference type="PANTHER" id="PTHR33164:SF99">
    <property type="entry name" value="MARR FAMILY REGULATORY PROTEIN"/>
    <property type="match status" value="1"/>
</dbReference>
<sequence length="171" mass="18750">MTSDQPPLQPLTPAEEAFVRELSRVMLALPRAVDADIMREARLPLSEYTPLMHLSEAPDRAMRMNELAAACCLSLSGMTRVVTRLEKQGWVERTKSAQDKRGWNAVLTDAGLARLEHAWPAFLTSVRRQLVDHFAGHDISGLTNALRHVATADLAPNRTPAANSTSGGRQG</sequence>
<organism evidence="2 3">
    <name type="scientific">Streptomyces niphimycinicus</name>
    <dbReference type="NCBI Taxonomy" id="2842201"/>
    <lineage>
        <taxon>Bacteria</taxon>
        <taxon>Bacillati</taxon>
        <taxon>Actinomycetota</taxon>
        <taxon>Actinomycetes</taxon>
        <taxon>Kitasatosporales</taxon>
        <taxon>Streptomycetaceae</taxon>
        <taxon>Streptomyces</taxon>
    </lineage>
</organism>
<proteinExistence type="predicted"/>
<dbReference type="RefSeq" id="WP_216343923.1">
    <property type="nucleotide sequence ID" value="NZ_JAHLEM010000265.1"/>
</dbReference>
<dbReference type="InterPro" id="IPR000835">
    <property type="entry name" value="HTH_MarR-typ"/>
</dbReference>
<dbReference type="Pfam" id="PF01047">
    <property type="entry name" value="MarR"/>
    <property type="match status" value="1"/>
</dbReference>
<evidence type="ECO:0000259" key="1">
    <source>
        <dbReference type="PROSITE" id="PS50995"/>
    </source>
</evidence>
<reference evidence="2 3" key="1">
    <citation type="submission" date="2021-06" db="EMBL/GenBank/DDBJ databases">
        <authorList>
            <person name="Pan X."/>
        </authorList>
    </citation>
    <scope>NUCLEOTIDE SEQUENCE [LARGE SCALE GENOMIC DNA]</scope>
    <source>
        <strain evidence="2 3">4503</strain>
    </source>
</reference>
<dbReference type="PROSITE" id="PS50995">
    <property type="entry name" value="HTH_MARR_2"/>
    <property type="match status" value="1"/>
</dbReference>
<evidence type="ECO:0000313" key="3">
    <source>
        <dbReference type="Proteomes" id="UP000720508"/>
    </source>
</evidence>